<keyword evidence="1" id="KW-0732">Signal</keyword>
<dbReference type="EMBL" id="MLAE01000050">
    <property type="protein sequence ID" value="OOF77146.1"/>
    <property type="molecule type" value="Genomic_DNA"/>
</dbReference>
<dbReference type="Pfam" id="PF08975">
    <property type="entry name" value="2H-phosphodiest"/>
    <property type="match status" value="1"/>
</dbReference>
<organism evidence="3 4">
    <name type="scientific">Rodentibacter caecimuris</name>
    <dbReference type="NCBI Taxonomy" id="1796644"/>
    <lineage>
        <taxon>Bacteria</taxon>
        <taxon>Pseudomonadati</taxon>
        <taxon>Pseudomonadota</taxon>
        <taxon>Gammaproteobacteria</taxon>
        <taxon>Pasteurellales</taxon>
        <taxon>Pasteurellaceae</taxon>
        <taxon>Rodentibacter</taxon>
    </lineage>
</organism>
<evidence type="ECO:0000313" key="4">
    <source>
        <dbReference type="Proteomes" id="UP000189114"/>
    </source>
</evidence>
<name>A0A1V3KHP7_9PAST</name>
<evidence type="ECO:0000313" key="3">
    <source>
        <dbReference type="EMBL" id="OOF77146.1"/>
    </source>
</evidence>
<feature type="signal peptide" evidence="1">
    <location>
        <begin position="1"/>
        <end position="25"/>
    </location>
</feature>
<dbReference type="InterPro" id="IPR015069">
    <property type="entry name" value="2H-PEstase_DUF1868"/>
</dbReference>
<feature type="chain" id="PRO_5012030660" description="DUF1868 domain-containing protein" evidence="1">
    <location>
        <begin position="26"/>
        <end position="269"/>
    </location>
</feature>
<dbReference type="Proteomes" id="UP000189114">
    <property type="component" value="Unassembled WGS sequence"/>
</dbReference>
<accession>A0A1V3KHP7</accession>
<gene>
    <name evidence="3" type="ORF">BKG96_08760</name>
</gene>
<dbReference type="Gene3D" id="3.90.1140.10">
    <property type="entry name" value="Cyclic phosphodiesterase"/>
    <property type="match status" value="1"/>
</dbReference>
<feature type="domain" description="DUF1868" evidence="2">
    <location>
        <begin position="46"/>
        <end position="149"/>
    </location>
</feature>
<dbReference type="AlphaFoldDB" id="A0A1V3KHP7"/>
<evidence type="ECO:0000256" key="1">
    <source>
        <dbReference type="SAM" id="SignalP"/>
    </source>
</evidence>
<evidence type="ECO:0000259" key="2">
    <source>
        <dbReference type="Pfam" id="PF08975"/>
    </source>
</evidence>
<sequence length="269" mass="31169">MNRRSFLSTAALLGGSSILASTTFANEQQKTISQNEFLPTVGTGYKFDYDGQALRYPGNSIVSHVPQDTPFYKNLVELQNEIKQSEFGALHTFLPKNSFHITLFNGTNENPAQREKPGFWPRDLAKTAPIEEVHLHYVRKLQQFKPDLPKVLKFAPTELWGPFDKEMIILGVELVEGREKIVQFRQQLSELLQTTRNQPDKFRFHITLAYNWKKYTPEQLARAEIQRKIWSDTFKQQNPLLEIDTVEFSIFDDMLAYSPLLKYHLNTSV</sequence>
<protein>
    <recommendedName>
        <fullName evidence="2">DUF1868 domain-containing protein</fullName>
    </recommendedName>
</protein>
<dbReference type="RefSeq" id="WP_077587155.1">
    <property type="nucleotide sequence ID" value="NZ_MLAE01000050.1"/>
</dbReference>
<reference evidence="4" key="1">
    <citation type="submission" date="2016-10" db="EMBL/GenBank/DDBJ databases">
        <title>Rodentibacter gen. nov. and new species.</title>
        <authorList>
            <person name="Christensen H."/>
        </authorList>
    </citation>
    <scope>NUCLEOTIDE SEQUENCE [LARGE SCALE GENOMIC DNA]</scope>
    <source>
        <strain evidence="4">Ppn152</strain>
    </source>
</reference>
<dbReference type="SUPFAM" id="SSF55144">
    <property type="entry name" value="LigT-like"/>
    <property type="match status" value="1"/>
</dbReference>
<proteinExistence type="predicted"/>
<dbReference type="InterPro" id="IPR009097">
    <property type="entry name" value="Cyclic_Pdiesterase"/>
</dbReference>
<comment type="caution">
    <text evidence="3">The sequence shown here is derived from an EMBL/GenBank/DDBJ whole genome shotgun (WGS) entry which is preliminary data.</text>
</comment>